<organism evidence="3 5">
    <name type="scientific">Cryobacterium flavum</name>
    <dbReference type="NCBI Taxonomy" id="1424659"/>
    <lineage>
        <taxon>Bacteria</taxon>
        <taxon>Bacillati</taxon>
        <taxon>Actinomycetota</taxon>
        <taxon>Actinomycetes</taxon>
        <taxon>Micrococcales</taxon>
        <taxon>Microbacteriaceae</taxon>
        <taxon>Cryobacterium</taxon>
    </lineage>
</organism>
<dbReference type="PANTHER" id="PTHR33375">
    <property type="entry name" value="CHROMOSOME-PARTITIONING PROTEIN PARB-RELATED"/>
    <property type="match status" value="1"/>
</dbReference>
<dbReference type="RefSeq" id="WP_092341924.1">
    <property type="nucleotide sequence ID" value="NZ_FNIB01000015.1"/>
</dbReference>
<proteinExistence type="predicted"/>
<dbReference type="SMART" id="SM00470">
    <property type="entry name" value="ParB"/>
    <property type="match status" value="1"/>
</dbReference>
<dbReference type="GO" id="GO:0007059">
    <property type="term" value="P:chromosome segregation"/>
    <property type="evidence" value="ECO:0007669"/>
    <property type="project" value="TreeGrafter"/>
</dbReference>
<sequence>MTTTTARMGTIEHIDPNLIVVEANVRTEANLPREFVASIKQNGVLTPVLARRDEQGNVIVRAGQRRTLAAREAGLVTIPAYIVDADETTVDRIVQQMVENDHREAVTDADRVAAFQQLAFEGLTPAVIAKRTGSKPATVKAGIAVAASSTAASAILSHSLTLDQAAALIEFEGDDETISDLIDVATTSPAQFAHATQRARDDRDRALIKADATADLIARGYVVLDREPGYYEAGVPVRLSELVTVDGARVTPEDIIDTVGRAAYVRAYRAGEEASVTYFLTDFKAAGFRKETSSGAASGPMTEEQKAERKTLIANNKAWASAEVVRREWLAEFLSRKTLPKDTGTVIAQGVSVHRAAVGSAVSNGSVLAHVLLGIERGGYWDVDKLAALVEHSPAKAQHVTLAVVLGGIEDSTSKSTWRYPDASKALYFAQLAAWGYGLSDVEALVVVKPTTPSTETADDAPAENIDEADSEDQPLE</sequence>
<accession>A0A4R8UWL0</accession>
<name>A0A4R8UWL0_9MICO</name>
<dbReference type="GO" id="GO:0005694">
    <property type="term" value="C:chromosome"/>
    <property type="evidence" value="ECO:0007669"/>
    <property type="project" value="TreeGrafter"/>
</dbReference>
<dbReference type="Pfam" id="PF02195">
    <property type="entry name" value="ParB_N"/>
    <property type="match status" value="1"/>
</dbReference>
<feature type="domain" description="ParB-like N-terminal" evidence="2">
    <location>
        <begin position="12"/>
        <end position="101"/>
    </location>
</feature>
<dbReference type="EMBL" id="SOFD01000040">
    <property type="protein sequence ID" value="TFB73595.1"/>
    <property type="molecule type" value="Genomic_DNA"/>
</dbReference>
<dbReference type="InterPro" id="IPR036086">
    <property type="entry name" value="ParB/Sulfiredoxin_sf"/>
</dbReference>
<evidence type="ECO:0000256" key="1">
    <source>
        <dbReference type="SAM" id="MobiDB-lite"/>
    </source>
</evidence>
<evidence type="ECO:0000313" key="6">
    <source>
        <dbReference type="Proteomes" id="UP000298252"/>
    </source>
</evidence>
<evidence type="ECO:0000313" key="5">
    <source>
        <dbReference type="Proteomes" id="UP000199639"/>
    </source>
</evidence>
<dbReference type="EMBL" id="FNIB01000015">
    <property type="protein sequence ID" value="SDO33768.1"/>
    <property type="molecule type" value="Genomic_DNA"/>
</dbReference>
<reference evidence="4 6" key="2">
    <citation type="submission" date="2019-03" db="EMBL/GenBank/DDBJ databases">
        <title>Genomics of glacier-inhabiting Cryobacterium strains.</title>
        <authorList>
            <person name="Liu Q."/>
            <person name="Xin Y.-H."/>
        </authorList>
    </citation>
    <scope>NUCLEOTIDE SEQUENCE [LARGE SCALE GENOMIC DNA]</scope>
    <source>
        <strain evidence="4 6">Hh8</strain>
    </source>
</reference>
<keyword evidence="6" id="KW-1185">Reference proteome</keyword>
<dbReference type="SUPFAM" id="SSF109709">
    <property type="entry name" value="KorB DNA-binding domain-like"/>
    <property type="match status" value="1"/>
</dbReference>
<feature type="region of interest" description="Disordered" evidence="1">
    <location>
        <begin position="453"/>
        <end position="477"/>
    </location>
</feature>
<evidence type="ECO:0000313" key="3">
    <source>
        <dbReference type="EMBL" id="SDO33768.1"/>
    </source>
</evidence>
<feature type="compositionally biased region" description="Acidic residues" evidence="1">
    <location>
        <begin position="457"/>
        <end position="477"/>
    </location>
</feature>
<dbReference type="InterPro" id="IPR003115">
    <property type="entry name" value="ParB_N"/>
</dbReference>
<dbReference type="STRING" id="1424659.SAMN05216368_11556"/>
<dbReference type="SUPFAM" id="SSF110849">
    <property type="entry name" value="ParB/Sulfiredoxin"/>
    <property type="match status" value="1"/>
</dbReference>
<dbReference type="Proteomes" id="UP000199639">
    <property type="component" value="Unassembled WGS sequence"/>
</dbReference>
<dbReference type="Gene3D" id="3.90.1530.10">
    <property type="entry name" value="Conserved hypothetical protein from pyrococcus furiosus pfu- 392566-001, ParB domain"/>
    <property type="match status" value="1"/>
</dbReference>
<dbReference type="PANTHER" id="PTHR33375:SF1">
    <property type="entry name" value="CHROMOSOME-PARTITIONING PROTEIN PARB-RELATED"/>
    <property type="match status" value="1"/>
</dbReference>
<dbReference type="AlphaFoldDB" id="A0A4R8UWL0"/>
<protein>
    <submittedName>
        <fullName evidence="3 4">Chromosome partitioning protein</fullName>
    </submittedName>
</protein>
<evidence type="ECO:0000313" key="4">
    <source>
        <dbReference type="EMBL" id="TFB73595.1"/>
    </source>
</evidence>
<dbReference type="InterPro" id="IPR042075">
    <property type="entry name" value="KorB_DNA-db"/>
</dbReference>
<dbReference type="InterPro" id="IPR050336">
    <property type="entry name" value="Chromosome_partition/occlusion"/>
</dbReference>
<evidence type="ECO:0000259" key="2">
    <source>
        <dbReference type="SMART" id="SM00470"/>
    </source>
</evidence>
<gene>
    <name evidence="4" type="ORF">E3O21_16970</name>
    <name evidence="3" type="ORF">SAMN05216368_11556</name>
</gene>
<dbReference type="Gene3D" id="1.10.10.730">
    <property type="entry name" value="KorB DNA-binding domain"/>
    <property type="match status" value="1"/>
</dbReference>
<reference evidence="3 5" key="1">
    <citation type="submission" date="2016-10" db="EMBL/GenBank/DDBJ databases">
        <authorList>
            <person name="Varghese N."/>
            <person name="Submissions S."/>
        </authorList>
    </citation>
    <scope>NUCLEOTIDE SEQUENCE [LARGE SCALE GENOMIC DNA]</scope>
    <source>
        <strain evidence="3 5">CGMCC 1.11215</strain>
    </source>
</reference>
<dbReference type="Proteomes" id="UP000298252">
    <property type="component" value="Unassembled WGS sequence"/>
</dbReference>